<keyword evidence="3 7" id="KW-0694">RNA-binding</keyword>
<evidence type="ECO:0000256" key="2">
    <source>
        <dbReference type="ARBA" id="ARBA00022730"/>
    </source>
</evidence>
<dbReference type="InterPro" id="IPR009000">
    <property type="entry name" value="Transl_B-barrel_sf"/>
</dbReference>
<keyword evidence="11" id="KW-1185">Reference proteome</keyword>
<accession>A0A7R6VYI4</accession>
<comment type="function">
    <text evidence="7 9">One of the primary rRNA binding proteins, it binds directly near the 3'-end of the 23S rRNA, where it nucleates assembly of the 50S subunit.</text>
</comment>
<protein>
    <recommendedName>
        <fullName evidence="6 7">Large ribosomal subunit protein uL3</fullName>
    </recommendedName>
</protein>
<dbReference type="GO" id="GO:0022625">
    <property type="term" value="C:cytosolic large ribosomal subunit"/>
    <property type="evidence" value="ECO:0007669"/>
    <property type="project" value="TreeGrafter"/>
</dbReference>
<keyword evidence="4 7" id="KW-0689">Ribosomal protein</keyword>
<dbReference type="GO" id="GO:0019843">
    <property type="term" value="F:rRNA binding"/>
    <property type="evidence" value="ECO:0007669"/>
    <property type="project" value="UniProtKB-UniRule"/>
</dbReference>
<comment type="PTM">
    <text evidence="7">Methylated by PrmB.</text>
</comment>
<dbReference type="GO" id="GO:0006412">
    <property type="term" value="P:translation"/>
    <property type="evidence" value="ECO:0007669"/>
    <property type="project" value="UniProtKB-UniRule"/>
</dbReference>
<name>A0A7R6VYI4_9PROT</name>
<evidence type="ECO:0000256" key="1">
    <source>
        <dbReference type="ARBA" id="ARBA00006540"/>
    </source>
</evidence>
<evidence type="ECO:0000313" key="11">
    <source>
        <dbReference type="Proteomes" id="UP000595708"/>
    </source>
</evidence>
<comment type="similarity">
    <text evidence="1 7 8">Belongs to the universal ribosomal protein uL3 family.</text>
</comment>
<dbReference type="SUPFAM" id="SSF50447">
    <property type="entry name" value="Translation proteins"/>
    <property type="match status" value="1"/>
</dbReference>
<proteinExistence type="inferred from homology"/>
<dbReference type="PANTHER" id="PTHR11229">
    <property type="entry name" value="50S RIBOSOMAL PROTEIN L3"/>
    <property type="match status" value="1"/>
</dbReference>
<comment type="subunit">
    <text evidence="7 9">Part of the 50S ribosomal subunit. Forms a cluster with proteins L14 and L19.</text>
</comment>
<dbReference type="InterPro" id="IPR019927">
    <property type="entry name" value="Ribosomal_uL3_bac/org-type"/>
</dbReference>
<feature type="modified residue" description="N5-methylglutamine" evidence="7">
    <location>
        <position position="142"/>
    </location>
</feature>
<evidence type="ECO:0000313" key="10">
    <source>
        <dbReference type="EMBL" id="BCG49448.1"/>
    </source>
</evidence>
<organism evidence="10 11">
    <name type="scientific">Candidatus Profftella armatura</name>
    <name type="common">Diaphorina cf. continua</name>
    <dbReference type="NCBI Taxonomy" id="2661583"/>
    <lineage>
        <taxon>Bacteria</taxon>
        <taxon>Pseudomonadati</taxon>
        <taxon>Pseudomonadota</taxon>
        <taxon>Betaproteobacteria</taxon>
        <taxon>Candidatus Profftella</taxon>
    </lineage>
</organism>
<evidence type="ECO:0000256" key="5">
    <source>
        <dbReference type="ARBA" id="ARBA00023274"/>
    </source>
</evidence>
<evidence type="ECO:0000256" key="8">
    <source>
        <dbReference type="RuleBase" id="RU003905"/>
    </source>
</evidence>
<gene>
    <name evidence="7 10" type="primary">rplC</name>
    <name evidence="10" type="ORF">PADco_0280</name>
</gene>
<dbReference type="InterPro" id="IPR000597">
    <property type="entry name" value="Ribosomal_uL3"/>
</dbReference>
<dbReference type="PROSITE" id="PS00474">
    <property type="entry name" value="RIBOSOMAL_L3"/>
    <property type="match status" value="1"/>
</dbReference>
<dbReference type="FunFam" id="2.40.30.10:FF:000004">
    <property type="entry name" value="50S ribosomal protein L3"/>
    <property type="match status" value="1"/>
</dbReference>
<evidence type="ECO:0000256" key="3">
    <source>
        <dbReference type="ARBA" id="ARBA00022884"/>
    </source>
</evidence>
<dbReference type="KEGG" id="parm:PADco_0280"/>
<evidence type="ECO:0000256" key="4">
    <source>
        <dbReference type="ARBA" id="ARBA00022980"/>
    </source>
</evidence>
<dbReference type="Gene3D" id="2.40.30.10">
    <property type="entry name" value="Translation factors"/>
    <property type="match status" value="1"/>
</dbReference>
<evidence type="ECO:0000256" key="6">
    <source>
        <dbReference type="ARBA" id="ARBA00035243"/>
    </source>
</evidence>
<dbReference type="NCBIfam" id="TIGR03625">
    <property type="entry name" value="L3_bact"/>
    <property type="match status" value="1"/>
</dbReference>
<sequence length="207" mass="22480">MTRIFTENGESVPITVLDVSKNYIIQIKKSKIDGYNAIQVSYGQLRPSKINKAIAGHYAKANVLAGSFLKEFLIDSRKISKIKIGDSVSINLFDVGQKVDVRGISIGKGYSGVIKRYGFSSGRASRGNSCAHNVPGSIGMSQDPGRVFPGKRMSGHLGNVFKTIQNLKIIKIDYERQLLFIKGSVPGAKNGKIVVTHAIKTKVNKGV</sequence>
<keyword evidence="7" id="KW-0488">Methylation</keyword>
<keyword evidence="2 7" id="KW-0699">rRNA-binding</keyword>
<dbReference type="Gene3D" id="3.30.160.810">
    <property type="match status" value="1"/>
</dbReference>
<dbReference type="EMBL" id="AP023215">
    <property type="protein sequence ID" value="BCG49448.1"/>
    <property type="molecule type" value="Genomic_DNA"/>
</dbReference>
<evidence type="ECO:0000256" key="7">
    <source>
        <dbReference type="HAMAP-Rule" id="MF_01325"/>
    </source>
</evidence>
<dbReference type="AlphaFoldDB" id="A0A7R6VYI4"/>
<dbReference type="Proteomes" id="UP000595708">
    <property type="component" value="Chromosome"/>
</dbReference>
<dbReference type="PANTHER" id="PTHR11229:SF16">
    <property type="entry name" value="LARGE RIBOSOMAL SUBUNIT PROTEIN UL3C"/>
    <property type="match status" value="1"/>
</dbReference>
<evidence type="ECO:0000256" key="9">
    <source>
        <dbReference type="RuleBase" id="RU003906"/>
    </source>
</evidence>
<dbReference type="Pfam" id="PF00297">
    <property type="entry name" value="Ribosomal_L3"/>
    <property type="match status" value="1"/>
</dbReference>
<keyword evidence="5 7" id="KW-0687">Ribonucleoprotein</keyword>
<dbReference type="HAMAP" id="MF_01325_B">
    <property type="entry name" value="Ribosomal_uL3_B"/>
    <property type="match status" value="1"/>
</dbReference>
<dbReference type="InterPro" id="IPR019926">
    <property type="entry name" value="Ribosomal_uL3_CS"/>
</dbReference>
<reference evidence="10 11" key="1">
    <citation type="journal article" date="2020" name="Genome Biol. Evol.">
        <title>Comparative Genomics Underlines Multiple Roles of Profftella, an Obligate Symbiont of Psyllids: Providing Toxins, Vitamins, and Carotenoids.</title>
        <authorList>
            <person name="Nakabachi A."/>
            <person name="Piel J."/>
            <person name="Malenovsky I."/>
            <person name="Hirose Y."/>
        </authorList>
    </citation>
    <scope>NUCLEOTIDE SEQUENCE [LARGE SCALE GENOMIC DNA]</scope>
    <source>
        <strain evidence="10 11">Dco</strain>
    </source>
</reference>
<dbReference type="GO" id="GO:0003735">
    <property type="term" value="F:structural constituent of ribosome"/>
    <property type="evidence" value="ECO:0007669"/>
    <property type="project" value="UniProtKB-UniRule"/>
</dbReference>